<organism evidence="1 2">
    <name type="scientific">Favolaschia claudopus</name>
    <dbReference type="NCBI Taxonomy" id="2862362"/>
    <lineage>
        <taxon>Eukaryota</taxon>
        <taxon>Fungi</taxon>
        <taxon>Dikarya</taxon>
        <taxon>Basidiomycota</taxon>
        <taxon>Agaricomycotina</taxon>
        <taxon>Agaricomycetes</taxon>
        <taxon>Agaricomycetidae</taxon>
        <taxon>Agaricales</taxon>
        <taxon>Marasmiineae</taxon>
        <taxon>Mycenaceae</taxon>
        <taxon>Favolaschia</taxon>
    </lineage>
</organism>
<comment type="caution">
    <text evidence="1">The sequence shown here is derived from an EMBL/GenBank/DDBJ whole genome shotgun (WGS) entry which is preliminary data.</text>
</comment>
<dbReference type="InterPro" id="IPR016024">
    <property type="entry name" value="ARM-type_fold"/>
</dbReference>
<accession>A0AAW0AH53</accession>
<protein>
    <submittedName>
        <fullName evidence="1">Armadillo-type protein</fullName>
    </submittedName>
</protein>
<dbReference type="EMBL" id="JAWWNJ010000066">
    <property type="protein sequence ID" value="KAK7012322.1"/>
    <property type="molecule type" value="Genomic_DNA"/>
</dbReference>
<reference evidence="1 2" key="1">
    <citation type="journal article" date="2024" name="J Genomics">
        <title>Draft genome sequencing and assembly of Favolaschia claudopus CIRM-BRFM 2984 isolated from oak limbs.</title>
        <authorList>
            <person name="Navarro D."/>
            <person name="Drula E."/>
            <person name="Chaduli D."/>
            <person name="Cazenave R."/>
            <person name="Ahrendt S."/>
            <person name="Wang J."/>
            <person name="Lipzen A."/>
            <person name="Daum C."/>
            <person name="Barry K."/>
            <person name="Grigoriev I.V."/>
            <person name="Favel A."/>
            <person name="Rosso M.N."/>
            <person name="Martin F."/>
        </authorList>
    </citation>
    <scope>NUCLEOTIDE SEQUENCE [LARGE SCALE GENOMIC DNA]</scope>
    <source>
        <strain evidence="1 2">CIRM-BRFM 2984</strain>
    </source>
</reference>
<keyword evidence="2" id="KW-1185">Reference proteome</keyword>
<dbReference type="PANTHER" id="PTHR23314:SF0">
    <property type="entry name" value="SPERM-ASSOCIATED ANTIGEN 6"/>
    <property type="match status" value="1"/>
</dbReference>
<gene>
    <name evidence="1" type="ORF">R3P38DRAFT_2550642</name>
</gene>
<dbReference type="SUPFAM" id="SSF48371">
    <property type="entry name" value="ARM repeat"/>
    <property type="match status" value="1"/>
</dbReference>
<dbReference type="Proteomes" id="UP001362999">
    <property type="component" value="Unassembled WGS sequence"/>
</dbReference>
<dbReference type="AlphaFoldDB" id="A0AAW0AH53"/>
<sequence>MQPLTHPNQSRLSIYSWWSDSNPGLQGPTVNLHAASKPLQKFLYHRQALNIIKKDQGKELDSATLETYASYFPWNFVASSTKAAILSKLAEKAELSENAEVLLDSSMLPQIVSFLSSPECTIRQSSCKLMGRLGRHKTSGSVILKLGLYTSLLPLLEYVGIARKYMVLTTISDEDPGVTAEALCALSKIAIRPTGAQTVLDAGAAQRASQFLQSPDSRIRRWSCQLVGRLSEHGCTAPSILELRPCQQLVLLLQEKDPEIVEGAVYALSRIALWPNGAKAVVDAEALGHISILFDLKEVRVLKWCCECMGRIAHAGIIEPGVSEMRACRAMVRLLTYRDPEVNLEAAYALAQFANWFAKWPECAQVIADTNVLDHDCRPFQVLDLETRKWSFKLLRLAERTGPVSLTANMQICEVLGCRYYRESYDWAQMQTHRLLEQRLHCKLALWNLELERRMLSNSVVIRAMEKHQVAGSKV</sequence>
<proteinExistence type="predicted"/>
<dbReference type="PANTHER" id="PTHR23314">
    <property type="entry name" value="SPERM-ASSOCIATED ANTIGEN 6 ARMADILLO REPEAT-CONTAINING"/>
    <property type="match status" value="1"/>
</dbReference>
<dbReference type="GO" id="GO:0008017">
    <property type="term" value="F:microtubule binding"/>
    <property type="evidence" value="ECO:0007669"/>
    <property type="project" value="TreeGrafter"/>
</dbReference>
<name>A0AAW0AH53_9AGAR</name>
<evidence type="ECO:0000313" key="2">
    <source>
        <dbReference type="Proteomes" id="UP001362999"/>
    </source>
</evidence>
<evidence type="ECO:0000313" key="1">
    <source>
        <dbReference type="EMBL" id="KAK7012322.1"/>
    </source>
</evidence>
<dbReference type="GO" id="GO:0003341">
    <property type="term" value="P:cilium movement"/>
    <property type="evidence" value="ECO:0007669"/>
    <property type="project" value="TreeGrafter"/>
</dbReference>
<dbReference type="Gene3D" id="1.25.10.10">
    <property type="entry name" value="Leucine-rich Repeat Variant"/>
    <property type="match status" value="1"/>
</dbReference>
<dbReference type="GO" id="GO:0015630">
    <property type="term" value="C:microtubule cytoskeleton"/>
    <property type="evidence" value="ECO:0007669"/>
    <property type="project" value="TreeGrafter"/>
</dbReference>
<dbReference type="InterPro" id="IPR011989">
    <property type="entry name" value="ARM-like"/>
</dbReference>